<evidence type="ECO:0000256" key="2">
    <source>
        <dbReference type="SAM" id="SignalP"/>
    </source>
</evidence>
<proteinExistence type="predicted"/>
<evidence type="ECO:0000256" key="1">
    <source>
        <dbReference type="SAM" id="MobiDB-lite"/>
    </source>
</evidence>
<keyword evidence="2" id="KW-0732">Signal</keyword>
<sequence>MYRGFLVLAVSAVLAMPVSAQDTEQDEGSRSLMERGAELFLKGLQQEMEPALRDLRDLAGTVGPSVLSFLEQMGPALADLAERVEDWSVYEMPEMLPNGDIIIRRKTPLPEAQPDQPAEPADPPPPGMTDI</sequence>
<reference evidence="4" key="1">
    <citation type="submission" date="2016-10" db="EMBL/GenBank/DDBJ databases">
        <authorList>
            <person name="Varghese N."/>
            <person name="Submissions S."/>
        </authorList>
    </citation>
    <scope>NUCLEOTIDE SEQUENCE [LARGE SCALE GENOMIC DNA]</scope>
    <source>
        <strain evidence="4">CGMCC 1.9108</strain>
    </source>
</reference>
<feature type="compositionally biased region" description="Pro residues" evidence="1">
    <location>
        <begin position="120"/>
        <end position="131"/>
    </location>
</feature>
<evidence type="ECO:0000313" key="4">
    <source>
        <dbReference type="Proteomes" id="UP000199628"/>
    </source>
</evidence>
<evidence type="ECO:0000313" key="3">
    <source>
        <dbReference type="EMBL" id="SDC35908.1"/>
    </source>
</evidence>
<dbReference type="Proteomes" id="UP000199628">
    <property type="component" value="Unassembled WGS sequence"/>
</dbReference>
<accession>A0A1G6KYN0</accession>
<name>A0A1G6KYN0_9RHOB</name>
<feature type="signal peptide" evidence="2">
    <location>
        <begin position="1"/>
        <end position="20"/>
    </location>
</feature>
<organism evidence="3 4">
    <name type="scientific">Ruegeria marina</name>
    <dbReference type="NCBI Taxonomy" id="639004"/>
    <lineage>
        <taxon>Bacteria</taxon>
        <taxon>Pseudomonadati</taxon>
        <taxon>Pseudomonadota</taxon>
        <taxon>Alphaproteobacteria</taxon>
        <taxon>Rhodobacterales</taxon>
        <taxon>Roseobacteraceae</taxon>
        <taxon>Ruegeria</taxon>
    </lineage>
</organism>
<feature type="region of interest" description="Disordered" evidence="1">
    <location>
        <begin position="103"/>
        <end position="131"/>
    </location>
</feature>
<dbReference type="STRING" id="639004.SAMN04488239_10286"/>
<dbReference type="AlphaFoldDB" id="A0A1G6KYN0"/>
<keyword evidence="4" id="KW-1185">Reference proteome</keyword>
<feature type="chain" id="PRO_5011620244" description="AAA+ family ATPase" evidence="2">
    <location>
        <begin position="21"/>
        <end position="131"/>
    </location>
</feature>
<feature type="compositionally biased region" description="Low complexity" evidence="1">
    <location>
        <begin position="110"/>
        <end position="119"/>
    </location>
</feature>
<dbReference type="OrthoDB" id="7308154at2"/>
<dbReference type="EMBL" id="FMZV01000002">
    <property type="protein sequence ID" value="SDC35908.1"/>
    <property type="molecule type" value="Genomic_DNA"/>
</dbReference>
<evidence type="ECO:0008006" key="5">
    <source>
        <dbReference type="Google" id="ProtNLM"/>
    </source>
</evidence>
<gene>
    <name evidence="3" type="ORF">SAMN04488239_10286</name>
</gene>
<dbReference type="RefSeq" id="WP_093028147.1">
    <property type="nucleotide sequence ID" value="NZ_FMZV01000002.1"/>
</dbReference>
<protein>
    <recommendedName>
        <fullName evidence="5">AAA+ family ATPase</fullName>
    </recommendedName>
</protein>